<dbReference type="Proteomes" id="UP001233999">
    <property type="component" value="Unassembled WGS sequence"/>
</dbReference>
<dbReference type="AlphaFoldDB" id="A0AAD7ZUL2"/>
<name>A0AAD7ZUL2_DIPPU</name>
<keyword evidence="2" id="KW-1185">Reference proteome</keyword>
<reference evidence="1" key="2">
    <citation type="submission" date="2023-05" db="EMBL/GenBank/DDBJ databases">
        <authorList>
            <person name="Fouks B."/>
        </authorList>
    </citation>
    <scope>NUCLEOTIDE SEQUENCE</scope>
    <source>
        <strain evidence="1">Stay&amp;Tobe</strain>
        <tissue evidence="1">Testes</tissue>
    </source>
</reference>
<evidence type="ECO:0000313" key="2">
    <source>
        <dbReference type="Proteomes" id="UP001233999"/>
    </source>
</evidence>
<proteinExistence type="predicted"/>
<protein>
    <submittedName>
        <fullName evidence="1">Uncharacterized protein</fullName>
    </submittedName>
</protein>
<organism evidence="1 2">
    <name type="scientific">Diploptera punctata</name>
    <name type="common">Pacific beetle cockroach</name>
    <dbReference type="NCBI Taxonomy" id="6984"/>
    <lineage>
        <taxon>Eukaryota</taxon>
        <taxon>Metazoa</taxon>
        <taxon>Ecdysozoa</taxon>
        <taxon>Arthropoda</taxon>
        <taxon>Hexapoda</taxon>
        <taxon>Insecta</taxon>
        <taxon>Pterygota</taxon>
        <taxon>Neoptera</taxon>
        <taxon>Polyneoptera</taxon>
        <taxon>Dictyoptera</taxon>
        <taxon>Blattodea</taxon>
        <taxon>Blaberoidea</taxon>
        <taxon>Blaberidae</taxon>
        <taxon>Diplopterinae</taxon>
        <taxon>Diploptera</taxon>
    </lineage>
</organism>
<gene>
    <name evidence="1" type="ORF">L9F63_019318</name>
</gene>
<evidence type="ECO:0000313" key="1">
    <source>
        <dbReference type="EMBL" id="KAJ9587164.1"/>
    </source>
</evidence>
<reference evidence="1" key="1">
    <citation type="journal article" date="2023" name="IScience">
        <title>Live-bearing cockroach genome reveals convergent evolutionary mechanisms linked to viviparity in insects and beyond.</title>
        <authorList>
            <person name="Fouks B."/>
            <person name="Harrison M.C."/>
            <person name="Mikhailova A.A."/>
            <person name="Marchal E."/>
            <person name="English S."/>
            <person name="Carruthers M."/>
            <person name="Jennings E.C."/>
            <person name="Chiamaka E.L."/>
            <person name="Frigard R.A."/>
            <person name="Pippel M."/>
            <person name="Attardo G.M."/>
            <person name="Benoit J.B."/>
            <person name="Bornberg-Bauer E."/>
            <person name="Tobe S.S."/>
        </authorList>
    </citation>
    <scope>NUCLEOTIDE SEQUENCE</scope>
    <source>
        <strain evidence="1">Stay&amp;Tobe</strain>
    </source>
</reference>
<feature type="non-terminal residue" evidence="1">
    <location>
        <position position="90"/>
    </location>
</feature>
<accession>A0AAD7ZUL2</accession>
<sequence length="90" mass="10350">RLRNAERALNYETSKNKVTKLNKKSKFNYHVSDIMTVPIFSVVSHCIVCNSPSYRMGTRTSERLGDENQMKRHSNSTIKTITSDKLTLKT</sequence>
<comment type="caution">
    <text evidence="1">The sequence shown here is derived from an EMBL/GenBank/DDBJ whole genome shotgun (WGS) entry which is preliminary data.</text>
</comment>
<dbReference type="EMBL" id="JASPKZ010006476">
    <property type="protein sequence ID" value="KAJ9587164.1"/>
    <property type="molecule type" value="Genomic_DNA"/>
</dbReference>
<feature type="non-terminal residue" evidence="1">
    <location>
        <position position="1"/>
    </location>
</feature>